<evidence type="ECO:0000256" key="3">
    <source>
        <dbReference type="ARBA" id="ARBA00022475"/>
    </source>
</evidence>
<dbReference type="GO" id="GO:0005886">
    <property type="term" value="C:plasma membrane"/>
    <property type="evidence" value="ECO:0007669"/>
    <property type="project" value="UniProtKB-SubCell"/>
</dbReference>
<feature type="domain" description="EamA" evidence="9">
    <location>
        <begin position="144"/>
        <end position="276"/>
    </location>
</feature>
<dbReference type="InterPro" id="IPR051258">
    <property type="entry name" value="Diverse_Substrate_Transporter"/>
</dbReference>
<dbReference type="InterPro" id="IPR037185">
    <property type="entry name" value="EmrE-like"/>
</dbReference>
<dbReference type="PANTHER" id="PTHR42920:SF5">
    <property type="entry name" value="EAMA DOMAIN-CONTAINING PROTEIN"/>
    <property type="match status" value="1"/>
</dbReference>
<organism evidence="10 11">
    <name type="scientific">Paenibacillus sabinae T27</name>
    <dbReference type="NCBI Taxonomy" id="1268072"/>
    <lineage>
        <taxon>Bacteria</taxon>
        <taxon>Bacillati</taxon>
        <taxon>Bacillota</taxon>
        <taxon>Bacilli</taxon>
        <taxon>Bacillales</taxon>
        <taxon>Paenibacillaceae</taxon>
        <taxon>Paenibacillus</taxon>
    </lineage>
</organism>
<evidence type="ECO:0000313" key="10">
    <source>
        <dbReference type="EMBL" id="AHV99305.1"/>
    </source>
</evidence>
<feature type="transmembrane region" description="Helical" evidence="8">
    <location>
        <begin position="235"/>
        <end position="255"/>
    </location>
</feature>
<sequence length="307" mass="32530">MKQRNADLLMMLVTLSWGSSYLFMKNGLNSVSPFNLVALRFLLAFILCGAIWFKRLRLADKRTLGYSLVLGFLLFAVSASVIFGLRSTSTSHAGFLASLTVIFVPALSVVVLNQKPGARLIAGACVTMTGIGLLTLSGPMSVKPGDLLCILAALLYAVHILVTGAAAKVADPLNLGILQLGFAGGLGLLFSFLFESPQVPVTLEGWISVLMLSVVCSAAGYIIQSIAQKYTTPTHTGLIFALEPVFAAAFAYVFADEHLSVRGYIGAALILSGLFIAEMQRGRTSPKGMKSATTSKPPGMAFKSAKN</sequence>
<evidence type="ECO:0000256" key="4">
    <source>
        <dbReference type="ARBA" id="ARBA00022692"/>
    </source>
</evidence>
<feature type="transmembrane region" description="Helical" evidence="8">
    <location>
        <begin position="206"/>
        <end position="223"/>
    </location>
</feature>
<feature type="transmembrane region" description="Helical" evidence="8">
    <location>
        <begin position="36"/>
        <end position="53"/>
    </location>
</feature>
<accession>X4ZS78</accession>
<evidence type="ECO:0000256" key="2">
    <source>
        <dbReference type="ARBA" id="ARBA00007362"/>
    </source>
</evidence>
<dbReference type="HOGENOM" id="CLU_033863_21_3_9"/>
<dbReference type="SUPFAM" id="SSF103481">
    <property type="entry name" value="Multidrug resistance efflux transporter EmrE"/>
    <property type="match status" value="2"/>
</dbReference>
<keyword evidence="5 8" id="KW-1133">Transmembrane helix</keyword>
<proteinExistence type="inferred from homology"/>
<feature type="transmembrane region" description="Helical" evidence="8">
    <location>
        <begin position="91"/>
        <end position="113"/>
    </location>
</feature>
<dbReference type="Proteomes" id="UP000019772">
    <property type="component" value="Chromosome"/>
</dbReference>
<evidence type="ECO:0000256" key="1">
    <source>
        <dbReference type="ARBA" id="ARBA00004651"/>
    </source>
</evidence>
<reference evidence="10 11" key="1">
    <citation type="journal article" date="2014" name="PLoS Genet.">
        <title>Comparative Genomic Analysis of N2-Fixing and Non-N2-Fixing Paenibacillus spp.: Organization, Evolution and Expression of the Nitrogen Fixation Genes.</title>
        <authorList>
            <person name="Xie J.B."/>
            <person name="Du Z."/>
            <person name="Bai L."/>
            <person name="Tian C."/>
            <person name="Zhang Y."/>
            <person name="Xie J.Y."/>
            <person name="Wang T."/>
            <person name="Liu X."/>
            <person name="Chen X."/>
            <person name="Cheng Q."/>
            <person name="Chen S."/>
            <person name="Li J."/>
        </authorList>
    </citation>
    <scope>NUCLEOTIDE SEQUENCE [LARGE SCALE GENOMIC DNA]</scope>
    <source>
        <strain evidence="10 11">T27</strain>
    </source>
</reference>
<evidence type="ECO:0000256" key="5">
    <source>
        <dbReference type="ARBA" id="ARBA00022989"/>
    </source>
</evidence>
<keyword evidence="4 8" id="KW-0812">Transmembrane</keyword>
<evidence type="ECO:0000256" key="7">
    <source>
        <dbReference type="SAM" id="MobiDB-lite"/>
    </source>
</evidence>
<dbReference type="Pfam" id="PF00892">
    <property type="entry name" value="EamA"/>
    <property type="match status" value="2"/>
</dbReference>
<evidence type="ECO:0000256" key="6">
    <source>
        <dbReference type="ARBA" id="ARBA00023136"/>
    </source>
</evidence>
<dbReference type="eggNOG" id="COG0697">
    <property type="taxonomic scope" value="Bacteria"/>
</dbReference>
<feature type="region of interest" description="Disordered" evidence="7">
    <location>
        <begin position="284"/>
        <end position="307"/>
    </location>
</feature>
<feature type="transmembrane region" description="Helical" evidence="8">
    <location>
        <begin position="65"/>
        <end position="85"/>
    </location>
</feature>
<feature type="transmembrane region" description="Helical" evidence="8">
    <location>
        <begin position="145"/>
        <end position="166"/>
    </location>
</feature>
<name>X4ZS78_9BACL</name>
<comment type="similarity">
    <text evidence="2">Belongs to the EamA transporter family.</text>
</comment>
<keyword evidence="3" id="KW-1003">Cell membrane</keyword>
<dbReference type="OrthoDB" id="9804865at2"/>
<dbReference type="RefSeq" id="WP_025336756.1">
    <property type="nucleotide sequence ID" value="NZ_CP004078.1"/>
</dbReference>
<comment type="subcellular location">
    <subcellularLocation>
        <location evidence="1">Cell membrane</location>
        <topology evidence="1">Multi-pass membrane protein</topology>
    </subcellularLocation>
</comment>
<dbReference type="KEGG" id="psab:PSAB_22080"/>
<feature type="transmembrane region" description="Helical" evidence="8">
    <location>
        <begin position="173"/>
        <end position="194"/>
    </location>
</feature>
<protein>
    <submittedName>
        <fullName evidence="10">DMT family permease</fullName>
    </submittedName>
</protein>
<dbReference type="PATRIC" id="fig|1268072.3.peg.4549"/>
<evidence type="ECO:0000313" key="11">
    <source>
        <dbReference type="Proteomes" id="UP000019772"/>
    </source>
</evidence>
<dbReference type="AlphaFoldDB" id="X4ZS78"/>
<dbReference type="InterPro" id="IPR000620">
    <property type="entry name" value="EamA_dom"/>
</dbReference>
<feature type="domain" description="EamA" evidence="9">
    <location>
        <begin position="6"/>
        <end position="135"/>
    </location>
</feature>
<keyword evidence="6 8" id="KW-0472">Membrane</keyword>
<dbReference type="PANTHER" id="PTHR42920">
    <property type="entry name" value="OS03G0707200 PROTEIN-RELATED"/>
    <property type="match status" value="1"/>
</dbReference>
<evidence type="ECO:0000259" key="9">
    <source>
        <dbReference type="Pfam" id="PF00892"/>
    </source>
</evidence>
<evidence type="ECO:0000256" key="8">
    <source>
        <dbReference type="SAM" id="Phobius"/>
    </source>
</evidence>
<keyword evidence="11" id="KW-1185">Reference proteome</keyword>
<dbReference type="STRING" id="1268072.PSAB_22080"/>
<dbReference type="EMBL" id="CP004078">
    <property type="protein sequence ID" value="AHV99305.1"/>
    <property type="molecule type" value="Genomic_DNA"/>
</dbReference>
<feature type="transmembrane region" description="Helical" evidence="8">
    <location>
        <begin position="261"/>
        <end position="279"/>
    </location>
</feature>
<feature type="transmembrane region" description="Helical" evidence="8">
    <location>
        <begin position="120"/>
        <end position="139"/>
    </location>
</feature>
<gene>
    <name evidence="10" type="ORF">PSAB_22080</name>
</gene>